<dbReference type="AlphaFoldDB" id="A0AAU9CSA4"/>
<feature type="chain" id="PRO_5043930628" description="Aminopeptidase" evidence="1">
    <location>
        <begin position="21"/>
        <end position="347"/>
    </location>
</feature>
<evidence type="ECO:0008006" key="4">
    <source>
        <dbReference type="Google" id="ProtNLM"/>
    </source>
</evidence>
<protein>
    <recommendedName>
        <fullName evidence="4">Aminopeptidase</fullName>
    </recommendedName>
</protein>
<dbReference type="KEGG" id="fax:FUAX_06740"/>
<accession>A0AAU9CSA4</accession>
<gene>
    <name evidence="2" type="ORF">FUAX_06740</name>
</gene>
<evidence type="ECO:0000313" key="3">
    <source>
        <dbReference type="Proteomes" id="UP001348817"/>
    </source>
</evidence>
<dbReference type="Proteomes" id="UP001348817">
    <property type="component" value="Chromosome"/>
</dbReference>
<evidence type="ECO:0000313" key="2">
    <source>
        <dbReference type="EMBL" id="BDD08242.1"/>
    </source>
</evidence>
<dbReference type="EMBL" id="AP025314">
    <property type="protein sequence ID" value="BDD08242.1"/>
    <property type="molecule type" value="Genomic_DNA"/>
</dbReference>
<name>A0AAU9CSA4_9BACT</name>
<evidence type="ECO:0000256" key="1">
    <source>
        <dbReference type="SAM" id="SignalP"/>
    </source>
</evidence>
<keyword evidence="1" id="KW-0732">Signal</keyword>
<organism evidence="2 3">
    <name type="scientific">Fulvitalea axinellae</name>
    <dbReference type="NCBI Taxonomy" id="1182444"/>
    <lineage>
        <taxon>Bacteria</taxon>
        <taxon>Pseudomonadati</taxon>
        <taxon>Bacteroidota</taxon>
        <taxon>Cytophagia</taxon>
        <taxon>Cytophagales</taxon>
        <taxon>Persicobacteraceae</taxon>
        <taxon>Fulvitalea</taxon>
    </lineage>
</organism>
<keyword evidence="3" id="KW-1185">Reference proteome</keyword>
<sequence>MKRNALVPIASLLLLLCAFASPKTDLTSARIHYLIDIKKEVASEYWAGFSQKPLFGPMLYYTKQGLFVVNANDRLKKRIALKPHGKQTPELRIASTSVLDTADFYMHVSYDDSDTSALEYRNHLAMFSDVTLTEKFIPDVKDTDEWTSMVVHEMFHQYQRNFEAFRKRQVACKQHFNRDTLMHFYKREAWFKESLKKENALLLDILNDKQKAEAKTRISEYLKLKKARIEKIKARFGIDIAELEDNLSRSEGTARYIEYCTKLTLKNKPEHPVLSKLDGKYKANRFKNYSLRQDSWMYGVQSTYFYSVGFNLTRILEKLDIPYQQDMFLHNRTFDSYLEEFAGNGNS</sequence>
<reference evidence="2 3" key="1">
    <citation type="submission" date="2021-12" db="EMBL/GenBank/DDBJ databases">
        <title>Genome sequencing of bacteria with rrn-lacking chromosome and rrn-plasmid.</title>
        <authorList>
            <person name="Anda M."/>
            <person name="Iwasaki W."/>
        </authorList>
    </citation>
    <scope>NUCLEOTIDE SEQUENCE [LARGE SCALE GENOMIC DNA]</scope>
    <source>
        <strain evidence="2 3">DSM 100852</strain>
    </source>
</reference>
<proteinExistence type="predicted"/>
<feature type="signal peptide" evidence="1">
    <location>
        <begin position="1"/>
        <end position="20"/>
    </location>
</feature>
<dbReference type="RefSeq" id="WP_338393512.1">
    <property type="nucleotide sequence ID" value="NZ_AP025314.1"/>
</dbReference>